<dbReference type="InterPro" id="IPR050307">
    <property type="entry name" value="Sterol_Desaturase_Related"/>
</dbReference>
<reference evidence="7 8" key="1">
    <citation type="submission" date="2021-12" db="EMBL/GenBank/DDBJ databases">
        <title>Discovery of the Pendulisporaceae a myxobacterial family with distinct sporulation behavior and unique specialized metabolism.</title>
        <authorList>
            <person name="Garcia R."/>
            <person name="Popoff A."/>
            <person name="Bader C.D."/>
            <person name="Loehr J."/>
            <person name="Walesch S."/>
            <person name="Walt C."/>
            <person name="Boldt J."/>
            <person name="Bunk B."/>
            <person name="Haeckl F.J.F.P.J."/>
            <person name="Gunesch A.P."/>
            <person name="Birkelbach J."/>
            <person name="Nuebel U."/>
            <person name="Pietschmann T."/>
            <person name="Bach T."/>
            <person name="Mueller R."/>
        </authorList>
    </citation>
    <scope>NUCLEOTIDE SEQUENCE [LARGE SCALE GENOMIC DNA]</scope>
    <source>
        <strain evidence="7 8">MSr11954</strain>
    </source>
</reference>
<dbReference type="PANTHER" id="PTHR11863">
    <property type="entry name" value="STEROL DESATURASE"/>
    <property type="match status" value="1"/>
</dbReference>
<keyword evidence="3 5" id="KW-1133">Transmembrane helix</keyword>
<dbReference type="EMBL" id="CP089984">
    <property type="protein sequence ID" value="WXB16252.1"/>
    <property type="molecule type" value="Genomic_DNA"/>
</dbReference>
<evidence type="ECO:0000313" key="8">
    <source>
        <dbReference type="Proteomes" id="UP001370348"/>
    </source>
</evidence>
<dbReference type="RefSeq" id="WP_394825881.1">
    <property type="nucleotide sequence ID" value="NZ_CP089984.1"/>
</dbReference>
<feature type="transmembrane region" description="Helical" evidence="5">
    <location>
        <begin position="20"/>
        <end position="38"/>
    </location>
</feature>
<evidence type="ECO:0000313" key="7">
    <source>
        <dbReference type="EMBL" id="WXB16252.1"/>
    </source>
</evidence>
<name>A0ABZ2LZF3_9BACT</name>
<sequence>MHSTAPSPPTTILRPLLRVVYPIFMLVVLNGVGVWLVASGYPRHLLVLVLVVAIGASFLVERVIPYNEHWNQSHDDVGRDWTHFLVNEVANVASVSALPLVAGLAPWGGLWPSGWPLAVQLGLAILVLDFGVTITHWASHRIPLLWRFHAVHHSVKRHYGFNGLMKHPVHQAIELTVGVAPLVVLGIPPGVASLLALATAIQLLLQHSNADYATGPMGYVLALNKGHRFHHQKWPGIGDVNFGLFTNLWDFLLGTWSFDEKRRFTSDDFGIGDEPDYPTGYWDQLTAPFRPKARS</sequence>
<evidence type="ECO:0000256" key="1">
    <source>
        <dbReference type="ARBA" id="ARBA00004370"/>
    </source>
</evidence>
<evidence type="ECO:0000256" key="5">
    <source>
        <dbReference type="SAM" id="Phobius"/>
    </source>
</evidence>
<evidence type="ECO:0000256" key="2">
    <source>
        <dbReference type="ARBA" id="ARBA00022692"/>
    </source>
</evidence>
<accession>A0ABZ2LZF3</accession>
<dbReference type="Pfam" id="PF04116">
    <property type="entry name" value="FA_hydroxylase"/>
    <property type="match status" value="1"/>
</dbReference>
<keyword evidence="8" id="KW-1185">Reference proteome</keyword>
<evidence type="ECO:0000259" key="6">
    <source>
        <dbReference type="Pfam" id="PF04116"/>
    </source>
</evidence>
<evidence type="ECO:0000256" key="3">
    <source>
        <dbReference type="ARBA" id="ARBA00022989"/>
    </source>
</evidence>
<dbReference type="Proteomes" id="UP001370348">
    <property type="component" value="Chromosome"/>
</dbReference>
<proteinExistence type="predicted"/>
<feature type="domain" description="Fatty acid hydroxylase" evidence="6">
    <location>
        <begin position="123"/>
        <end position="255"/>
    </location>
</feature>
<keyword evidence="4 5" id="KW-0472">Membrane</keyword>
<feature type="transmembrane region" description="Helical" evidence="5">
    <location>
        <begin position="117"/>
        <end position="138"/>
    </location>
</feature>
<gene>
    <name evidence="7" type="ORF">LZC94_03015</name>
</gene>
<protein>
    <submittedName>
        <fullName evidence="7">Sterol desaturase family protein</fullName>
    </submittedName>
</protein>
<feature type="transmembrane region" description="Helical" evidence="5">
    <location>
        <begin position="84"/>
        <end position="105"/>
    </location>
</feature>
<feature type="transmembrane region" description="Helical" evidence="5">
    <location>
        <begin position="45"/>
        <end position="64"/>
    </location>
</feature>
<dbReference type="InterPro" id="IPR006694">
    <property type="entry name" value="Fatty_acid_hydroxylase"/>
</dbReference>
<evidence type="ECO:0000256" key="4">
    <source>
        <dbReference type="ARBA" id="ARBA00023136"/>
    </source>
</evidence>
<comment type="subcellular location">
    <subcellularLocation>
        <location evidence="1">Membrane</location>
    </subcellularLocation>
</comment>
<organism evidence="7 8">
    <name type="scientific">Pendulispora albinea</name>
    <dbReference type="NCBI Taxonomy" id="2741071"/>
    <lineage>
        <taxon>Bacteria</taxon>
        <taxon>Pseudomonadati</taxon>
        <taxon>Myxococcota</taxon>
        <taxon>Myxococcia</taxon>
        <taxon>Myxococcales</taxon>
        <taxon>Sorangiineae</taxon>
        <taxon>Pendulisporaceae</taxon>
        <taxon>Pendulispora</taxon>
    </lineage>
</organism>
<feature type="transmembrane region" description="Helical" evidence="5">
    <location>
        <begin position="182"/>
        <end position="205"/>
    </location>
</feature>
<keyword evidence="2 5" id="KW-0812">Transmembrane</keyword>